<evidence type="ECO:0000313" key="2">
    <source>
        <dbReference type="EMBL" id="MBK1883352.1"/>
    </source>
</evidence>
<dbReference type="PANTHER" id="PTHR34595">
    <property type="entry name" value="BLR5612 PROTEIN"/>
    <property type="match status" value="1"/>
</dbReference>
<evidence type="ECO:0000259" key="1">
    <source>
        <dbReference type="Pfam" id="PF04168"/>
    </source>
</evidence>
<dbReference type="PANTHER" id="PTHR34595:SF7">
    <property type="entry name" value="SLL1039 PROTEIN"/>
    <property type="match status" value="1"/>
</dbReference>
<dbReference type="Proteomes" id="UP000603141">
    <property type="component" value="Unassembled WGS sequence"/>
</dbReference>
<proteinExistence type="predicted"/>
<dbReference type="Pfam" id="PF04168">
    <property type="entry name" value="Alpha-E"/>
    <property type="match status" value="1"/>
</dbReference>
<dbReference type="RefSeq" id="WP_200271411.1">
    <property type="nucleotide sequence ID" value="NZ_JAENIJ010000020.1"/>
</dbReference>
<dbReference type="InterPro" id="IPR051680">
    <property type="entry name" value="ATP-dep_Glu-Cys_Ligase-2"/>
</dbReference>
<gene>
    <name evidence="2" type="ORF">JIN85_13070</name>
</gene>
<dbReference type="InterPro" id="IPR007296">
    <property type="entry name" value="DUF403"/>
</dbReference>
<comment type="caution">
    <text evidence="2">The sequence shown here is derived from an EMBL/GenBank/DDBJ whole genome shotgun (WGS) entry which is preliminary data.</text>
</comment>
<dbReference type="AlphaFoldDB" id="A0A934S6Y9"/>
<sequence length="346" mass="39584">MLSRVANTLYWMVRYVERADNLARLIDVNQQLLLDFESLDSQRLKAFWMPIVLSLGEEELFEQLYDDVGSTQVIRFLTDDAKNQNSIASCIGLARENARTVRDQLSDELWEEINALYLFTKSDEASRFLELDPPKYYENIRRSAVTFLGVAASTISRNEAWDFMDLGRFLERADKTTRFLDISNYLPPAEEGGEVTAPGVLHWTAILRSCGAIGAFRAERKAISARNVLEFLIFSRNFPRSVRYCIERVDTSLHRISNSPQGVFTNESERVSGRLLAALNFGSTSDILDAGLHSYLDELQRRFNDIGSEIFETYVLMPERVQFQAEAKSTPSALSAWQMEQQQQQQ</sequence>
<organism evidence="2 3">
    <name type="scientific">Luteolibacter pohnpeiensis</name>
    <dbReference type="NCBI Taxonomy" id="454153"/>
    <lineage>
        <taxon>Bacteria</taxon>
        <taxon>Pseudomonadati</taxon>
        <taxon>Verrucomicrobiota</taxon>
        <taxon>Verrucomicrobiia</taxon>
        <taxon>Verrucomicrobiales</taxon>
        <taxon>Verrucomicrobiaceae</taxon>
        <taxon>Luteolibacter</taxon>
    </lineage>
</organism>
<dbReference type="EMBL" id="JAENIJ010000020">
    <property type="protein sequence ID" value="MBK1883352.1"/>
    <property type="molecule type" value="Genomic_DNA"/>
</dbReference>
<accession>A0A934S6Y9</accession>
<keyword evidence="3" id="KW-1185">Reference proteome</keyword>
<reference evidence="2" key="1">
    <citation type="submission" date="2021-01" db="EMBL/GenBank/DDBJ databases">
        <title>Modified the classification status of verrucomicrobia.</title>
        <authorList>
            <person name="Feng X."/>
        </authorList>
    </citation>
    <scope>NUCLEOTIDE SEQUENCE</scope>
    <source>
        <strain evidence="2">KCTC 22041</strain>
    </source>
</reference>
<protein>
    <submittedName>
        <fullName evidence="2">Alpha-E domain-containing protein</fullName>
    </submittedName>
</protein>
<feature type="domain" description="DUF403" evidence="1">
    <location>
        <begin position="1"/>
        <end position="314"/>
    </location>
</feature>
<evidence type="ECO:0000313" key="3">
    <source>
        <dbReference type="Proteomes" id="UP000603141"/>
    </source>
</evidence>
<name>A0A934S6Y9_9BACT</name>